<dbReference type="SUPFAM" id="SSF103190">
    <property type="entry name" value="Sensory domain-like"/>
    <property type="match status" value="1"/>
</dbReference>
<comment type="caution">
    <text evidence="6">The sequence shown here is derived from an EMBL/GenBank/DDBJ whole genome shotgun (WGS) entry which is preliminary data.</text>
</comment>
<dbReference type="GO" id="GO:0016020">
    <property type="term" value="C:membrane"/>
    <property type="evidence" value="ECO:0007669"/>
    <property type="project" value="InterPro"/>
</dbReference>
<feature type="domain" description="EAL" evidence="3">
    <location>
        <begin position="560"/>
        <end position="813"/>
    </location>
</feature>
<sequence length="825" mass="91390">MHFRTLESRIVTLFLALILVGQAVSFCVIRNGIIDNEQAAIRDQLALGVPLFNRLLEQKAQTLTSSARAVSKDYGFRQAIASNDKETIESVLTNAGQRINASLTLFMGLDRQIKATTTKQQPGSLEQSILLLIDQAEEKDGAVGMSIFENRPYQVLVVPVRAPVTIGWIAMAFPLDLKLASDMRDLSSLDVSFMVSDKDGGWQADVSTLSQADASSVASLLQGLSGKVAALMPLRIAKSDYSVRILPLVQSVAGGQGAIVVLQRSIDEAIAPYRQLQVSLIMITGLVTFVAFILSFFAARRIASPLRDLTAIAKRLGDGDYQTQIEIKGDDEIRKLSMAFESMRGGIAKHESQIRRLAYWDTLTNLPNRAQFTVMLDEAIKNSAQLVNEPANQQTNHEENKRTNRRTNRHIHKQTNQQTKTGHILMMDLDRFKNVNDVLGHHFGDELLRQVAHRLTKTVGIHYPVARLGGDEFAVLLPMTDVSEAKEIAARVLKSLELPISLEDQTVDLGAGLGIAGFPLHGTDAESLMSRAEVAMYAAKINSNEAVLYDPALDKASQQNLSLLSELRRALECNEFKMFVQPKLRIDTGEFIGLEALVRWEHPEKGMIYPDQFIPFSEQTGFIRALTRWMLEQSAMLCRDLTAYGINAKISVNLSTRDLLDQNLPAKFSAMLARYAVSASSFCLEITESSIMDDPVRALLTLDGLHAMGVDLSIDDFGTGYSSLAYLKRLPVDELKIDQSFVMNMESDIEDAKIVRSTIDLGHNMGLRVVAEGIESEAVWWLLAKMGCDQGQGYFMSRPMPAAQLIGWIAQWVPPRMKRDTVSSK</sequence>
<accession>A0A2S9H5I4</accession>
<feature type="compositionally biased region" description="Basic residues" evidence="1">
    <location>
        <begin position="403"/>
        <end position="413"/>
    </location>
</feature>
<dbReference type="InterPro" id="IPR000160">
    <property type="entry name" value="GGDEF_dom"/>
</dbReference>
<dbReference type="Gene3D" id="3.20.20.450">
    <property type="entry name" value="EAL domain"/>
    <property type="match status" value="1"/>
</dbReference>
<evidence type="ECO:0000259" key="5">
    <source>
        <dbReference type="PROSITE" id="PS50887"/>
    </source>
</evidence>
<dbReference type="SUPFAM" id="SSF141868">
    <property type="entry name" value="EAL domain-like"/>
    <property type="match status" value="1"/>
</dbReference>
<evidence type="ECO:0000256" key="2">
    <source>
        <dbReference type="SAM" id="Phobius"/>
    </source>
</evidence>
<dbReference type="SUPFAM" id="SSF158472">
    <property type="entry name" value="HAMP domain-like"/>
    <property type="match status" value="1"/>
</dbReference>
<dbReference type="OrthoDB" id="9813903at2"/>
<dbReference type="SMART" id="SM00052">
    <property type="entry name" value="EAL"/>
    <property type="match status" value="1"/>
</dbReference>
<dbReference type="AlphaFoldDB" id="A0A2S9H5I4"/>
<dbReference type="Pfam" id="PF00990">
    <property type="entry name" value="GGDEF"/>
    <property type="match status" value="1"/>
</dbReference>
<dbReference type="InterPro" id="IPR035919">
    <property type="entry name" value="EAL_sf"/>
</dbReference>
<dbReference type="InterPro" id="IPR052155">
    <property type="entry name" value="Biofilm_reg_signaling"/>
</dbReference>
<dbReference type="InterPro" id="IPR029151">
    <property type="entry name" value="Sensor-like_sf"/>
</dbReference>
<dbReference type="PANTHER" id="PTHR44757:SF2">
    <property type="entry name" value="BIOFILM ARCHITECTURE MAINTENANCE PROTEIN MBAA"/>
    <property type="match status" value="1"/>
</dbReference>
<dbReference type="SUPFAM" id="SSF55073">
    <property type="entry name" value="Nucleotide cyclase"/>
    <property type="match status" value="1"/>
</dbReference>
<dbReference type="EMBL" id="PUGF01000001">
    <property type="protein sequence ID" value="PRC95242.1"/>
    <property type="molecule type" value="Genomic_DNA"/>
</dbReference>
<evidence type="ECO:0000259" key="4">
    <source>
        <dbReference type="PROSITE" id="PS50885"/>
    </source>
</evidence>
<dbReference type="Gene3D" id="3.30.70.270">
    <property type="match status" value="1"/>
</dbReference>
<dbReference type="Pfam" id="PF14827">
    <property type="entry name" value="dCache_3"/>
    <property type="match status" value="1"/>
</dbReference>
<dbReference type="Pfam" id="PF00563">
    <property type="entry name" value="EAL"/>
    <property type="match status" value="1"/>
</dbReference>
<keyword evidence="2" id="KW-0812">Transmembrane</keyword>
<name>A0A2S9H5I4_9BURK</name>
<dbReference type="InterPro" id="IPR029150">
    <property type="entry name" value="dCache_3"/>
</dbReference>
<dbReference type="Gene3D" id="6.10.340.10">
    <property type="match status" value="1"/>
</dbReference>
<reference evidence="6 7" key="1">
    <citation type="submission" date="2018-02" db="EMBL/GenBank/DDBJ databases">
        <title>Solimicrobium silvestre gen. nov., sp. nov., isolated from alpine forest soil.</title>
        <authorList>
            <person name="Margesin R."/>
            <person name="Albuquerque L."/>
            <person name="Zhang D.-C."/>
            <person name="Froufe H.J.C."/>
            <person name="Severino R."/>
            <person name="Roxo I."/>
            <person name="Egas C."/>
            <person name="Da Costa M.S."/>
        </authorList>
    </citation>
    <scope>NUCLEOTIDE SEQUENCE [LARGE SCALE GENOMIC DNA]</scope>
    <source>
        <strain evidence="6 7">S20-91</strain>
    </source>
</reference>
<dbReference type="PROSITE" id="PS50887">
    <property type="entry name" value="GGDEF"/>
    <property type="match status" value="1"/>
</dbReference>
<dbReference type="CDD" id="cd01949">
    <property type="entry name" value="GGDEF"/>
    <property type="match status" value="1"/>
</dbReference>
<feature type="domain" description="GGDEF" evidence="5">
    <location>
        <begin position="420"/>
        <end position="551"/>
    </location>
</feature>
<dbReference type="Proteomes" id="UP000237839">
    <property type="component" value="Unassembled WGS sequence"/>
</dbReference>
<dbReference type="InterPro" id="IPR043128">
    <property type="entry name" value="Rev_trsase/Diguanyl_cyclase"/>
</dbReference>
<evidence type="ECO:0000313" key="6">
    <source>
        <dbReference type="EMBL" id="PRC95242.1"/>
    </source>
</evidence>
<evidence type="ECO:0000259" key="3">
    <source>
        <dbReference type="PROSITE" id="PS50883"/>
    </source>
</evidence>
<dbReference type="InterPro" id="IPR003660">
    <property type="entry name" value="HAMP_dom"/>
</dbReference>
<dbReference type="FunFam" id="3.20.20.450:FF:000001">
    <property type="entry name" value="Cyclic di-GMP phosphodiesterase yahA"/>
    <property type="match status" value="1"/>
</dbReference>
<evidence type="ECO:0000313" key="7">
    <source>
        <dbReference type="Proteomes" id="UP000237839"/>
    </source>
</evidence>
<feature type="domain" description="HAMP" evidence="4">
    <location>
        <begin position="300"/>
        <end position="352"/>
    </location>
</feature>
<proteinExistence type="predicted"/>
<dbReference type="NCBIfam" id="TIGR00254">
    <property type="entry name" value="GGDEF"/>
    <property type="match status" value="1"/>
</dbReference>
<dbReference type="PROSITE" id="PS50885">
    <property type="entry name" value="HAMP"/>
    <property type="match status" value="1"/>
</dbReference>
<gene>
    <name evidence="6" type="ORF">S2091_0437</name>
</gene>
<organism evidence="6 7">
    <name type="scientific">Solimicrobium silvestre</name>
    <dbReference type="NCBI Taxonomy" id="2099400"/>
    <lineage>
        <taxon>Bacteria</taxon>
        <taxon>Pseudomonadati</taxon>
        <taxon>Pseudomonadota</taxon>
        <taxon>Betaproteobacteria</taxon>
        <taxon>Burkholderiales</taxon>
        <taxon>Oxalobacteraceae</taxon>
        <taxon>Solimicrobium</taxon>
    </lineage>
</organism>
<feature type="region of interest" description="Disordered" evidence="1">
    <location>
        <begin position="387"/>
        <end position="419"/>
    </location>
</feature>
<dbReference type="PROSITE" id="PS50883">
    <property type="entry name" value="EAL"/>
    <property type="match status" value="1"/>
</dbReference>
<feature type="transmembrane region" description="Helical" evidence="2">
    <location>
        <begin position="278"/>
        <end position="299"/>
    </location>
</feature>
<dbReference type="CDD" id="cd01948">
    <property type="entry name" value="EAL"/>
    <property type="match status" value="1"/>
</dbReference>
<dbReference type="InterPro" id="IPR001633">
    <property type="entry name" value="EAL_dom"/>
</dbReference>
<evidence type="ECO:0000256" key="1">
    <source>
        <dbReference type="SAM" id="MobiDB-lite"/>
    </source>
</evidence>
<dbReference type="SMART" id="SM00267">
    <property type="entry name" value="GGDEF"/>
    <property type="match status" value="1"/>
</dbReference>
<dbReference type="GO" id="GO:0007165">
    <property type="term" value="P:signal transduction"/>
    <property type="evidence" value="ECO:0007669"/>
    <property type="project" value="InterPro"/>
</dbReference>
<dbReference type="SMART" id="SM00304">
    <property type="entry name" value="HAMP"/>
    <property type="match status" value="1"/>
</dbReference>
<keyword evidence="7" id="KW-1185">Reference proteome</keyword>
<keyword evidence="2" id="KW-0472">Membrane</keyword>
<dbReference type="RefSeq" id="WP_105530204.1">
    <property type="nucleotide sequence ID" value="NZ_PUGF01000001.1"/>
</dbReference>
<dbReference type="CDD" id="cd06225">
    <property type="entry name" value="HAMP"/>
    <property type="match status" value="1"/>
</dbReference>
<protein>
    <submittedName>
        <fullName evidence="6">GGDEF: diguanylate cyclase (GGDEF) domain</fullName>
    </submittedName>
</protein>
<dbReference type="Pfam" id="PF00672">
    <property type="entry name" value="HAMP"/>
    <property type="match status" value="1"/>
</dbReference>
<keyword evidence="2" id="KW-1133">Transmembrane helix</keyword>
<dbReference type="PANTHER" id="PTHR44757">
    <property type="entry name" value="DIGUANYLATE CYCLASE DGCP"/>
    <property type="match status" value="1"/>
</dbReference>
<dbReference type="InterPro" id="IPR029787">
    <property type="entry name" value="Nucleotide_cyclase"/>
</dbReference>